<proteinExistence type="inferred from homology"/>
<feature type="non-terminal residue" evidence="7">
    <location>
        <position position="81"/>
    </location>
</feature>
<organism evidence="7">
    <name type="scientific">Arion vulgaris</name>
    <dbReference type="NCBI Taxonomy" id="1028688"/>
    <lineage>
        <taxon>Eukaryota</taxon>
        <taxon>Metazoa</taxon>
        <taxon>Spiralia</taxon>
        <taxon>Lophotrochozoa</taxon>
        <taxon>Mollusca</taxon>
        <taxon>Gastropoda</taxon>
        <taxon>Heterobranchia</taxon>
        <taxon>Euthyneura</taxon>
        <taxon>Panpulmonata</taxon>
        <taxon>Eupulmonata</taxon>
        <taxon>Stylommatophora</taxon>
        <taxon>Helicina</taxon>
        <taxon>Arionoidea</taxon>
        <taxon>Arionidae</taxon>
        <taxon>Arion</taxon>
    </lineage>
</organism>
<feature type="transmembrane region" description="Helical" evidence="6">
    <location>
        <begin position="12"/>
        <end position="31"/>
    </location>
</feature>
<reference evidence="7" key="1">
    <citation type="submission" date="2014-12" db="EMBL/GenBank/DDBJ databases">
        <title>Insight into the proteome of Arion vulgaris.</title>
        <authorList>
            <person name="Aradska J."/>
            <person name="Bulat T."/>
            <person name="Smidak R."/>
            <person name="Sarate P."/>
            <person name="Gangsoo J."/>
            <person name="Sialana F."/>
            <person name="Bilban M."/>
            <person name="Lubec G."/>
        </authorList>
    </citation>
    <scope>NUCLEOTIDE SEQUENCE</scope>
    <source>
        <tissue evidence="7">Skin</tissue>
    </source>
</reference>
<dbReference type="FunFam" id="1.20.1280.290:FF:000009">
    <property type="entry name" value="PQ loop repeat family protein"/>
    <property type="match status" value="1"/>
</dbReference>
<feature type="non-terminal residue" evidence="7">
    <location>
        <position position="1"/>
    </location>
</feature>
<gene>
    <name evidence="7" type="primary">ORF30753</name>
</gene>
<dbReference type="InterPro" id="IPR051415">
    <property type="entry name" value="LAAT-1"/>
</dbReference>
<evidence type="ECO:0000256" key="2">
    <source>
        <dbReference type="ARBA" id="ARBA00022692"/>
    </source>
</evidence>
<dbReference type="GO" id="GO:0098852">
    <property type="term" value="C:lytic vacuole membrane"/>
    <property type="evidence" value="ECO:0007669"/>
    <property type="project" value="UniProtKB-ARBA"/>
</dbReference>
<dbReference type="Gene3D" id="1.20.1280.290">
    <property type="match status" value="1"/>
</dbReference>
<keyword evidence="3 6" id="KW-1133">Transmembrane helix</keyword>
<evidence type="ECO:0000256" key="5">
    <source>
        <dbReference type="ARBA" id="ARBA00038039"/>
    </source>
</evidence>
<dbReference type="PANTHER" id="PTHR16201:SF34">
    <property type="entry name" value="LYSOSOMAL AMINO ACID TRANSPORTER 1"/>
    <property type="match status" value="1"/>
</dbReference>
<dbReference type="AlphaFoldDB" id="A0A0B6YNB0"/>
<comment type="subcellular location">
    <subcellularLocation>
        <location evidence="1">Membrane</location>
        <topology evidence="1">Multi-pass membrane protein</topology>
    </subcellularLocation>
</comment>
<evidence type="ECO:0000256" key="1">
    <source>
        <dbReference type="ARBA" id="ARBA00004141"/>
    </source>
</evidence>
<comment type="similarity">
    <text evidence="5">Belongs to the laat-1 family.</text>
</comment>
<dbReference type="PANTHER" id="PTHR16201">
    <property type="entry name" value="SEVEN TRANSMEMBRANE PROTEIN 1-RELATED"/>
    <property type="match status" value="1"/>
</dbReference>
<keyword evidence="4 6" id="KW-0472">Membrane</keyword>
<keyword evidence="2 6" id="KW-0812">Transmembrane</keyword>
<evidence type="ECO:0000256" key="6">
    <source>
        <dbReference type="SAM" id="Phobius"/>
    </source>
</evidence>
<sequence length="81" mass="9255">WMLVGVPQVIKNFRNIDGLAGVSFLLLLQWAGGDVTNLAGALLTSQLKLQIYLACYFVLTDTVLLTQYVIFILRRRKRREE</sequence>
<dbReference type="GO" id="GO:0015174">
    <property type="term" value="F:basic amino acid transmembrane transporter activity"/>
    <property type="evidence" value="ECO:0007669"/>
    <property type="project" value="UniProtKB-ARBA"/>
</dbReference>
<protein>
    <submittedName>
        <fullName evidence="7">Uncharacterized protein</fullName>
    </submittedName>
</protein>
<dbReference type="Pfam" id="PF04193">
    <property type="entry name" value="PQ-loop"/>
    <property type="match status" value="1"/>
</dbReference>
<dbReference type="InterPro" id="IPR006603">
    <property type="entry name" value="PQ-loop_rpt"/>
</dbReference>
<evidence type="ECO:0000256" key="3">
    <source>
        <dbReference type="ARBA" id="ARBA00022989"/>
    </source>
</evidence>
<evidence type="ECO:0000313" key="7">
    <source>
        <dbReference type="EMBL" id="CEK57657.1"/>
    </source>
</evidence>
<name>A0A0B6YNB0_9EUPU</name>
<dbReference type="EMBL" id="HACG01010792">
    <property type="protein sequence ID" value="CEK57657.1"/>
    <property type="molecule type" value="Transcribed_RNA"/>
</dbReference>
<evidence type="ECO:0000256" key="4">
    <source>
        <dbReference type="ARBA" id="ARBA00023136"/>
    </source>
</evidence>
<accession>A0A0B6YNB0</accession>
<feature type="transmembrane region" description="Helical" evidence="6">
    <location>
        <begin position="51"/>
        <end position="73"/>
    </location>
</feature>